<evidence type="ECO:0000256" key="2">
    <source>
        <dbReference type="ARBA" id="ARBA00009152"/>
    </source>
</evidence>
<name>A0A1Y1W4I0_9FUNG</name>
<dbReference type="EC" id="3.1.3.15" evidence="3 8"/>
<dbReference type="SUPFAM" id="SSF89550">
    <property type="entry name" value="PHP domain-like"/>
    <property type="match status" value="1"/>
</dbReference>
<dbReference type="UniPathway" id="UPA00031">
    <property type="reaction ID" value="UER00013"/>
</dbReference>
<dbReference type="PANTHER" id="PTHR21039:SF0">
    <property type="entry name" value="HISTIDINOL-PHOSPHATASE"/>
    <property type="match status" value="1"/>
</dbReference>
<keyword evidence="5 8" id="KW-0378">Hydrolase</keyword>
<dbReference type="GO" id="GO:0005737">
    <property type="term" value="C:cytoplasm"/>
    <property type="evidence" value="ECO:0007669"/>
    <property type="project" value="TreeGrafter"/>
</dbReference>
<evidence type="ECO:0000256" key="5">
    <source>
        <dbReference type="ARBA" id="ARBA00022801"/>
    </source>
</evidence>
<dbReference type="Pfam" id="PF02811">
    <property type="entry name" value="PHP"/>
    <property type="match status" value="1"/>
</dbReference>
<dbReference type="CDD" id="cd12110">
    <property type="entry name" value="PHP_HisPPase_Hisj_like"/>
    <property type="match status" value="1"/>
</dbReference>
<proteinExistence type="inferred from homology"/>
<dbReference type="InterPro" id="IPR004013">
    <property type="entry name" value="PHP_dom"/>
</dbReference>
<dbReference type="STRING" id="1754192.A0A1Y1W4I0"/>
<evidence type="ECO:0000256" key="7">
    <source>
        <dbReference type="ARBA" id="ARBA00049158"/>
    </source>
</evidence>
<comment type="pathway">
    <text evidence="1 8">Amino-acid biosynthesis; L-histidine biosynthesis; L-histidine from 5-phospho-alpha-D-ribose 1-diphosphate: step 8/9.</text>
</comment>
<dbReference type="OrthoDB" id="5957391at2759"/>
<evidence type="ECO:0000256" key="1">
    <source>
        <dbReference type="ARBA" id="ARBA00004970"/>
    </source>
</evidence>
<dbReference type="InterPro" id="IPR010140">
    <property type="entry name" value="Histidinol_P_phosphatase_HisJ"/>
</dbReference>
<dbReference type="InterPro" id="IPR016195">
    <property type="entry name" value="Pol/histidinol_Pase-like"/>
</dbReference>
<sequence length="302" mass="35449">MPITLHTHSGQFCCHATGKLEDVVLAAIEKGFICIGLSEHIFRTRTQDLYPEEIEMNVDCKKLKETWIEFVKEARRLQKKYSNKINILVGTETENIHKETIQEIKDIVKEYPLDYMVGSVHHVYETPTDFDKEMFNDALAKSPEKTPDSLYQSYFDLQYDIITQLQPKIIGHFDVIRMYTPEAKLSDKTWEKIKRNVDAINAYGGIFEINSRAWKKGLEFAYPFKDILQYIISKDSKITLGDDSHDPAQVGLHYDKLYNYLKEMNIKKVYYLEYNPENSEIIEKTIDNIQDKSFWKFLEKSN</sequence>
<keyword evidence="6 8" id="KW-0368">Histidine biosynthesis</keyword>
<dbReference type="AlphaFoldDB" id="A0A1Y1W4I0"/>
<evidence type="ECO:0000259" key="9">
    <source>
        <dbReference type="Pfam" id="PF02811"/>
    </source>
</evidence>
<evidence type="ECO:0000313" key="11">
    <source>
        <dbReference type="Proteomes" id="UP000193944"/>
    </source>
</evidence>
<feature type="domain" description="PHP" evidence="9">
    <location>
        <begin position="5"/>
        <end position="211"/>
    </location>
</feature>
<gene>
    <name evidence="10" type="ORF">BCR32DRAFT_297503</name>
</gene>
<reference evidence="10 11" key="1">
    <citation type="submission" date="2016-08" db="EMBL/GenBank/DDBJ databases">
        <title>A Parts List for Fungal Cellulosomes Revealed by Comparative Genomics.</title>
        <authorList>
            <consortium name="DOE Joint Genome Institute"/>
            <person name="Haitjema C.H."/>
            <person name="Gilmore S.P."/>
            <person name="Henske J.K."/>
            <person name="Solomon K.V."/>
            <person name="De Groot R."/>
            <person name="Kuo A."/>
            <person name="Mondo S.J."/>
            <person name="Salamov A.A."/>
            <person name="Labutti K."/>
            <person name="Zhao Z."/>
            <person name="Chiniquy J."/>
            <person name="Barry K."/>
            <person name="Brewer H.M."/>
            <person name="Purvine S.O."/>
            <person name="Wright A.T."/>
            <person name="Boxma B."/>
            <person name="Van Alen T."/>
            <person name="Hackstein J.H."/>
            <person name="Baker S.E."/>
            <person name="Grigoriev I.V."/>
            <person name="O'Malley M.A."/>
        </authorList>
    </citation>
    <scope>NUCLEOTIDE SEQUENCE [LARGE SCALE GENOMIC DNA]</scope>
    <source>
        <strain evidence="10 11">S4</strain>
    </source>
</reference>
<dbReference type="EMBL" id="MCFG01000427">
    <property type="protein sequence ID" value="ORX68431.1"/>
    <property type="molecule type" value="Genomic_DNA"/>
</dbReference>
<dbReference type="GO" id="GO:0004401">
    <property type="term" value="F:histidinol-phosphatase activity"/>
    <property type="evidence" value="ECO:0007669"/>
    <property type="project" value="UniProtKB-UniRule"/>
</dbReference>
<keyword evidence="4 8" id="KW-0028">Amino-acid biosynthesis</keyword>
<dbReference type="NCBIfam" id="TIGR01856">
    <property type="entry name" value="hisJ_fam"/>
    <property type="match status" value="1"/>
</dbReference>
<comment type="caution">
    <text evidence="10">The sequence shown here is derived from an EMBL/GenBank/DDBJ whole genome shotgun (WGS) entry which is preliminary data.</text>
</comment>
<comment type="similarity">
    <text evidence="2 8">Belongs to the PHP hydrolase family. HisK subfamily.</text>
</comment>
<comment type="catalytic activity">
    <reaction evidence="7 8">
        <text>L-histidinol phosphate + H2O = L-histidinol + phosphate</text>
        <dbReference type="Rhea" id="RHEA:14465"/>
        <dbReference type="ChEBI" id="CHEBI:15377"/>
        <dbReference type="ChEBI" id="CHEBI:43474"/>
        <dbReference type="ChEBI" id="CHEBI:57699"/>
        <dbReference type="ChEBI" id="CHEBI:57980"/>
        <dbReference type="EC" id="3.1.3.15"/>
    </reaction>
</comment>
<dbReference type="PANTHER" id="PTHR21039">
    <property type="entry name" value="HISTIDINOL PHOSPHATASE-RELATED"/>
    <property type="match status" value="1"/>
</dbReference>
<dbReference type="Gene3D" id="3.20.20.140">
    <property type="entry name" value="Metal-dependent hydrolases"/>
    <property type="match status" value="1"/>
</dbReference>
<dbReference type="GO" id="GO:0000105">
    <property type="term" value="P:L-histidine biosynthetic process"/>
    <property type="evidence" value="ECO:0007669"/>
    <property type="project" value="UniProtKB-UniRule"/>
</dbReference>
<evidence type="ECO:0000256" key="6">
    <source>
        <dbReference type="ARBA" id="ARBA00023102"/>
    </source>
</evidence>
<evidence type="ECO:0000256" key="4">
    <source>
        <dbReference type="ARBA" id="ARBA00022605"/>
    </source>
</evidence>
<reference evidence="10 11" key="2">
    <citation type="submission" date="2016-08" db="EMBL/GenBank/DDBJ databases">
        <title>Pervasive Adenine N6-methylation of Active Genes in Fungi.</title>
        <authorList>
            <consortium name="DOE Joint Genome Institute"/>
            <person name="Mondo S.J."/>
            <person name="Dannebaum R.O."/>
            <person name="Kuo R.C."/>
            <person name="Labutti K."/>
            <person name="Haridas S."/>
            <person name="Kuo A."/>
            <person name="Salamov A."/>
            <person name="Ahrendt S.R."/>
            <person name="Lipzen A."/>
            <person name="Sullivan W."/>
            <person name="Andreopoulos W.B."/>
            <person name="Clum A."/>
            <person name="Lindquist E."/>
            <person name="Daum C."/>
            <person name="Ramamoorthy G.K."/>
            <person name="Gryganskyi A."/>
            <person name="Culley D."/>
            <person name="Magnuson J.K."/>
            <person name="James T.Y."/>
            <person name="O'Malley M.A."/>
            <person name="Stajich J.E."/>
            <person name="Spatafora J.W."/>
            <person name="Visel A."/>
            <person name="Grigoriev I.V."/>
        </authorList>
    </citation>
    <scope>NUCLEOTIDE SEQUENCE [LARGE SCALE GENOMIC DNA]</scope>
    <source>
        <strain evidence="10 11">S4</strain>
    </source>
</reference>
<organism evidence="10 11">
    <name type="scientific">Anaeromyces robustus</name>
    <dbReference type="NCBI Taxonomy" id="1754192"/>
    <lineage>
        <taxon>Eukaryota</taxon>
        <taxon>Fungi</taxon>
        <taxon>Fungi incertae sedis</taxon>
        <taxon>Chytridiomycota</taxon>
        <taxon>Chytridiomycota incertae sedis</taxon>
        <taxon>Neocallimastigomycetes</taxon>
        <taxon>Neocallimastigales</taxon>
        <taxon>Neocallimastigaceae</taxon>
        <taxon>Anaeromyces</taxon>
    </lineage>
</organism>
<protein>
    <recommendedName>
        <fullName evidence="3 8">Histidinol-phosphatase</fullName>
        <shortName evidence="8">HolPase</shortName>
        <ecNumber evidence="3 8">3.1.3.15</ecNumber>
    </recommendedName>
</protein>
<keyword evidence="11" id="KW-1185">Reference proteome</keyword>
<evidence type="ECO:0000256" key="8">
    <source>
        <dbReference type="RuleBase" id="RU366003"/>
    </source>
</evidence>
<evidence type="ECO:0000313" key="10">
    <source>
        <dbReference type="EMBL" id="ORX68431.1"/>
    </source>
</evidence>
<evidence type="ECO:0000256" key="3">
    <source>
        <dbReference type="ARBA" id="ARBA00013085"/>
    </source>
</evidence>
<accession>A0A1Y1W4I0</accession>
<dbReference type="Proteomes" id="UP000193944">
    <property type="component" value="Unassembled WGS sequence"/>
</dbReference>